<dbReference type="InterPro" id="IPR010662">
    <property type="entry name" value="RBBP9/YdeN"/>
</dbReference>
<sequence>MSCASNNERLRLLVVPGLHDSGPAHWQTWLESLHRGALRVRQDDWARGDVERWARRVAATIEPQHGARWVVAAHSFGCLAIARLAQLHPELPIEAALLVAPAAPERFGIAGLLPQAPLPFQTTLVASQNDPWLSAPEAARWAGLWHSRFVDLGRAGHINADSGFGPLPLAHRWVHGVRQRARRQHQGAAAHERAGHDDGCCFAPPRPRPAAGAYR</sequence>
<reference evidence="2" key="2">
    <citation type="journal article" date="2020" name="Microorganisms">
        <title>Osmotic Adaptation and Compatible Solute Biosynthesis of Phototrophic Bacteria as Revealed from Genome Analyses.</title>
        <authorList>
            <person name="Imhoff J.F."/>
            <person name="Rahn T."/>
            <person name="Kunzel S."/>
            <person name="Keller A."/>
            <person name="Neulinger S.C."/>
        </authorList>
    </citation>
    <scope>NUCLEOTIDE SEQUENCE</scope>
    <source>
        <strain evidence="2">IM 151</strain>
    </source>
</reference>
<dbReference type="RefSeq" id="WP_200379715.1">
    <property type="nucleotide sequence ID" value="NZ_NRRU01000091.1"/>
</dbReference>
<keyword evidence="3" id="KW-1185">Reference proteome</keyword>
<gene>
    <name evidence="2" type="ORF">CKO43_19750</name>
</gene>
<proteinExistence type="predicted"/>
<comment type="caution">
    <text evidence="2">The sequence shown here is derived from an EMBL/GenBank/DDBJ whole genome shotgun (WGS) entry which is preliminary data.</text>
</comment>
<reference evidence="2" key="1">
    <citation type="submission" date="2017-08" db="EMBL/GenBank/DDBJ databases">
        <authorList>
            <person name="Imhoff J.F."/>
            <person name="Rahn T."/>
            <person name="Kuenzel S."/>
            <person name="Neulinger S.C."/>
        </authorList>
    </citation>
    <scope>NUCLEOTIDE SEQUENCE</scope>
    <source>
        <strain evidence="2">IM 151</strain>
    </source>
</reference>
<organism evidence="2 3">
    <name type="scientific">Rubrivivax gelatinosus</name>
    <name type="common">Rhodocyclus gelatinosus</name>
    <name type="synonym">Rhodopseudomonas gelatinosa</name>
    <dbReference type="NCBI Taxonomy" id="28068"/>
    <lineage>
        <taxon>Bacteria</taxon>
        <taxon>Pseudomonadati</taxon>
        <taxon>Pseudomonadota</taxon>
        <taxon>Betaproteobacteria</taxon>
        <taxon>Burkholderiales</taxon>
        <taxon>Sphaerotilaceae</taxon>
        <taxon>Rubrivivax</taxon>
    </lineage>
</organism>
<dbReference type="Proteomes" id="UP001041814">
    <property type="component" value="Unassembled WGS sequence"/>
</dbReference>
<dbReference type="InterPro" id="IPR029058">
    <property type="entry name" value="AB_hydrolase_fold"/>
</dbReference>
<dbReference type="EMBL" id="NRRU01000091">
    <property type="protein sequence ID" value="MBK1715000.1"/>
    <property type="molecule type" value="Genomic_DNA"/>
</dbReference>
<accession>A0ABS1DZB0</accession>
<evidence type="ECO:0000313" key="2">
    <source>
        <dbReference type="EMBL" id="MBK1715000.1"/>
    </source>
</evidence>
<protein>
    <submittedName>
        <fullName evidence="2">Alpha/beta hydrolase</fullName>
    </submittedName>
</protein>
<feature type="compositionally biased region" description="Basic and acidic residues" evidence="1">
    <location>
        <begin position="190"/>
        <end position="199"/>
    </location>
</feature>
<evidence type="ECO:0000256" key="1">
    <source>
        <dbReference type="SAM" id="MobiDB-lite"/>
    </source>
</evidence>
<dbReference type="SUPFAM" id="SSF53474">
    <property type="entry name" value="alpha/beta-Hydrolases"/>
    <property type="match status" value="1"/>
</dbReference>
<feature type="region of interest" description="Disordered" evidence="1">
    <location>
        <begin position="182"/>
        <end position="215"/>
    </location>
</feature>
<dbReference type="GO" id="GO:0016787">
    <property type="term" value="F:hydrolase activity"/>
    <property type="evidence" value="ECO:0007669"/>
    <property type="project" value="UniProtKB-KW"/>
</dbReference>
<evidence type="ECO:0000313" key="3">
    <source>
        <dbReference type="Proteomes" id="UP001041814"/>
    </source>
</evidence>
<name>A0ABS1DZB0_RUBGE</name>
<keyword evidence="2" id="KW-0378">Hydrolase</keyword>
<dbReference type="Gene3D" id="3.40.50.1820">
    <property type="entry name" value="alpha/beta hydrolase"/>
    <property type="match status" value="1"/>
</dbReference>
<dbReference type="Pfam" id="PF06821">
    <property type="entry name" value="Ser_hydrolase"/>
    <property type="match status" value="1"/>
</dbReference>